<dbReference type="InterPro" id="IPR011050">
    <property type="entry name" value="Pectin_lyase_fold/virulence"/>
</dbReference>
<protein>
    <recommendedName>
        <fullName evidence="11">Periplasmic copper-binding protein NosD beta helix domain-containing protein</fullName>
    </recommendedName>
</protein>
<comment type="subcellular location">
    <subcellularLocation>
        <location evidence="2">Secreted</location>
    </subcellularLocation>
</comment>
<evidence type="ECO:0000256" key="10">
    <source>
        <dbReference type="SAM" id="SignalP"/>
    </source>
</evidence>
<comment type="cofactor">
    <cofactor evidence="1">
        <name>Ca(2+)</name>
        <dbReference type="ChEBI" id="CHEBI:29108"/>
    </cofactor>
</comment>
<feature type="region of interest" description="Disordered" evidence="9">
    <location>
        <begin position="417"/>
        <end position="452"/>
    </location>
</feature>
<evidence type="ECO:0000313" key="12">
    <source>
        <dbReference type="EMBL" id="MBK1619389.1"/>
    </source>
</evidence>
<dbReference type="GO" id="GO:0005576">
    <property type="term" value="C:extracellular region"/>
    <property type="evidence" value="ECO:0007669"/>
    <property type="project" value="UniProtKB-SubCell"/>
</dbReference>
<dbReference type="InterPro" id="IPR012334">
    <property type="entry name" value="Pectin_lyas_fold"/>
</dbReference>
<name>A0A9X0W9H2_9GAMM</name>
<keyword evidence="6" id="KW-0106">Calcium</keyword>
<dbReference type="Pfam" id="PF05048">
    <property type="entry name" value="NosD"/>
    <property type="match status" value="1"/>
</dbReference>
<dbReference type="SUPFAM" id="SSF51126">
    <property type="entry name" value="Pectin lyase-like"/>
    <property type="match status" value="1"/>
</dbReference>
<comment type="similarity">
    <text evidence="8">Belongs to the polysaccharide lyase 9 family.</text>
</comment>
<evidence type="ECO:0000313" key="13">
    <source>
        <dbReference type="Proteomes" id="UP001138768"/>
    </source>
</evidence>
<evidence type="ECO:0000256" key="5">
    <source>
        <dbReference type="ARBA" id="ARBA00022729"/>
    </source>
</evidence>
<evidence type="ECO:0000256" key="3">
    <source>
        <dbReference type="ARBA" id="ARBA00022525"/>
    </source>
</evidence>
<evidence type="ECO:0000256" key="8">
    <source>
        <dbReference type="ARBA" id="ARBA00038263"/>
    </source>
</evidence>
<comment type="caution">
    <text evidence="12">The sequence shown here is derived from an EMBL/GenBank/DDBJ whole genome shotgun (WGS) entry which is preliminary data.</text>
</comment>
<organism evidence="12 13">
    <name type="scientific">Lamprobacter modestohalophilus</name>
    <dbReference type="NCBI Taxonomy" id="1064514"/>
    <lineage>
        <taxon>Bacteria</taxon>
        <taxon>Pseudomonadati</taxon>
        <taxon>Pseudomonadota</taxon>
        <taxon>Gammaproteobacteria</taxon>
        <taxon>Chromatiales</taxon>
        <taxon>Chromatiaceae</taxon>
        <taxon>Lamprobacter</taxon>
    </lineage>
</organism>
<reference evidence="12 13" key="1">
    <citation type="journal article" date="2020" name="Microorganisms">
        <title>Osmotic Adaptation and Compatible Solute Biosynthesis of Phototrophic Bacteria as Revealed from Genome Analyses.</title>
        <authorList>
            <person name="Imhoff J.F."/>
            <person name="Rahn T."/>
            <person name="Kunzel S."/>
            <person name="Keller A."/>
            <person name="Neulinger S.C."/>
        </authorList>
    </citation>
    <scope>NUCLEOTIDE SEQUENCE [LARGE SCALE GENOMIC DNA]</scope>
    <source>
        <strain evidence="12 13">DSM 25653</strain>
    </source>
</reference>
<dbReference type="InterPro" id="IPR052052">
    <property type="entry name" value="Polysaccharide_Lyase_9"/>
</dbReference>
<dbReference type="NCBIfam" id="NF041518">
    <property type="entry name" value="choice_anch_Q"/>
    <property type="match status" value="1"/>
</dbReference>
<accession>A0A9X0W9H2</accession>
<dbReference type="GO" id="GO:0016837">
    <property type="term" value="F:carbon-oxygen lyase activity, acting on polysaccharides"/>
    <property type="evidence" value="ECO:0007669"/>
    <property type="project" value="TreeGrafter"/>
</dbReference>
<feature type="domain" description="Periplasmic copper-binding protein NosD beta helix" evidence="11">
    <location>
        <begin position="149"/>
        <end position="261"/>
    </location>
</feature>
<proteinExistence type="inferred from homology"/>
<evidence type="ECO:0000259" key="11">
    <source>
        <dbReference type="Pfam" id="PF05048"/>
    </source>
</evidence>
<keyword evidence="4" id="KW-0479">Metal-binding</keyword>
<feature type="signal peptide" evidence="10">
    <location>
        <begin position="1"/>
        <end position="27"/>
    </location>
</feature>
<dbReference type="PANTHER" id="PTHR40088:SF1">
    <property type="entry name" value="PECTATE LYASE PEL9"/>
    <property type="match status" value="1"/>
</dbReference>
<evidence type="ECO:0000256" key="1">
    <source>
        <dbReference type="ARBA" id="ARBA00001913"/>
    </source>
</evidence>
<evidence type="ECO:0000256" key="9">
    <source>
        <dbReference type="SAM" id="MobiDB-lite"/>
    </source>
</evidence>
<gene>
    <name evidence="12" type="ORF">CKO42_13255</name>
</gene>
<dbReference type="EMBL" id="NRRY01000020">
    <property type="protein sequence ID" value="MBK1619389.1"/>
    <property type="molecule type" value="Genomic_DNA"/>
</dbReference>
<sequence length="464" mass="50293">MKHQRDLRSLSPVSGVLALLLAMPLSAADYFVSSAGSDDNPGSPEAPWRSIAKVNQTSLEPGDRVLFRRGDRWEETLHPSSSGAPGNPITYADFGGGVRPIITGAPNDHCIEWSTTRSHLVFRGLHLKDCGQPSGGTRGALAVWNEAADSRDILLEDSLLENAQTWNIYLTGIDGLRIRGNTIRNAEQQHGIYLDGTLGINDVVIEDNDIYGNRAMCVQFNSNGKNRLTNVTLRYNRLHDCGYGGLNNIGTDGLRAHHNLFYGAMPGIYNGCDGADAGCSRGSIGGVFANNTILTSGDGWSTCFSNESSQGTPDFSAFVNNICVHDASRGSAFQHMENTGGQNVDYNLFYSNRTDSPIFVWRGREYRGFDDYRSATDNEANGLFADPRFVDAGRGDMSLAADSPAIDSGTSLGFERDLEGEPVPRGSAPDRGAIEAASAEEPPETPSDLQIELQSSLNKQLFWR</sequence>
<evidence type="ECO:0000256" key="6">
    <source>
        <dbReference type="ARBA" id="ARBA00022837"/>
    </source>
</evidence>
<dbReference type="InterPro" id="IPR006626">
    <property type="entry name" value="PbH1"/>
</dbReference>
<dbReference type="PANTHER" id="PTHR40088">
    <property type="entry name" value="PECTATE LYASE (EUROFUNG)"/>
    <property type="match status" value="1"/>
</dbReference>
<dbReference type="RefSeq" id="WP_200244721.1">
    <property type="nucleotide sequence ID" value="NZ_NRRY01000020.1"/>
</dbReference>
<dbReference type="SMART" id="SM00710">
    <property type="entry name" value="PbH1"/>
    <property type="match status" value="5"/>
</dbReference>
<keyword evidence="7" id="KW-0456">Lyase</keyword>
<keyword evidence="13" id="KW-1185">Reference proteome</keyword>
<evidence type="ECO:0000256" key="7">
    <source>
        <dbReference type="ARBA" id="ARBA00023239"/>
    </source>
</evidence>
<keyword evidence="5 10" id="KW-0732">Signal</keyword>
<evidence type="ECO:0000256" key="2">
    <source>
        <dbReference type="ARBA" id="ARBA00004613"/>
    </source>
</evidence>
<dbReference type="InterPro" id="IPR059226">
    <property type="entry name" value="Choice_anch_Q_dom"/>
</dbReference>
<dbReference type="AlphaFoldDB" id="A0A9X0W9H2"/>
<dbReference type="InterPro" id="IPR007742">
    <property type="entry name" value="NosD_dom"/>
</dbReference>
<feature type="chain" id="PRO_5040878585" description="Periplasmic copper-binding protein NosD beta helix domain-containing protein" evidence="10">
    <location>
        <begin position="28"/>
        <end position="464"/>
    </location>
</feature>
<evidence type="ECO:0000256" key="4">
    <source>
        <dbReference type="ARBA" id="ARBA00022723"/>
    </source>
</evidence>
<dbReference type="Proteomes" id="UP001138768">
    <property type="component" value="Unassembled WGS sequence"/>
</dbReference>
<dbReference type="Gene3D" id="2.160.20.10">
    <property type="entry name" value="Single-stranded right-handed beta-helix, Pectin lyase-like"/>
    <property type="match status" value="1"/>
</dbReference>
<keyword evidence="3" id="KW-0964">Secreted</keyword>
<dbReference type="GO" id="GO:0046872">
    <property type="term" value="F:metal ion binding"/>
    <property type="evidence" value="ECO:0007669"/>
    <property type="project" value="UniProtKB-KW"/>
</dbReference>